<dbReference type="GO" id="GO:0001682">
    <property type="term" value="P:tRNA 5'-leader removal"/>
    <property type="evidence" value="ECO:0007669"/>
    <property type="project" value="UniProtKB-UniRule"/>
</dbReference>
<dbReference type="NCBIfam" id="TIGR00188">
    <property type="entry name" value="rnpA"/>
    <property type="match status" value="1"/>
</dbReference>
<dbReference type="InterPro" id="IPR000100">
    <property type="entry name" value="RNase_P"/>
</dbReference>
<dbReference type="Proteomes" id="UP000284998">
    <property type="component" value="Unassembled WGS sequence"/>
</dbReference>
<evidence type="ECO:0000313" key="9">
    <source>
        <dbReference type="EMBL" id="RGM92340.1"/>
    </source>
</evidence>
<accession>A0A3E4ZB74</accession>
<dbReference type="HAMAP" id="MF_00227">
    <property type="entry name" value="RNase_P"/>
    <property type="match status" value="1"/>
</dbReference>
<evidence type="ECO:0000256" key="4">
    <source>
        <dbReference type="ARBA" id="ARBA00022759"/>
    </source>
</evidence>
<evidence type="ECO:0000256" key="6">
    <source>
        <dbReference type="ARBA" id="ARBA00022884"/>
    </source>
</evidence>
<dbReference type="PROSITE" id="PS00648">
    <property type="entry name" value="RIBONUCLEASE_P"/>
    <property type="match status" value="1"/>
</dbReference>
<dbReference type="AlphaFoldDB" id="A0A3E4ZB74"/>
<dbReference type="GO" id="GO:0004526">
    <property type="term" value="F:ribonuclease P activity"/>
    <property type="evidence" value="ECO:0007669"/>
    <property type="project" value="UniProtKB-UniRule"/>
</dbReference>
<dbReference type="SUPFAM" id="SSF54211">
    <property type="entry name" value="Ribosomal protein S5 domain 2-like"/>
    <property type="match status" value="1"/>
</dbReference>
<gene>
    <name evidence="7 9" type="primary">rnpA</name>
    <name evidence="11" type="ORF">DW035_02050</name>
    <name evidence="10" type="ORF">DW204_07370</name>
    <name evidence="9" type="ORF">DXB87_05345</name>
</gene>
<dbReference type="GeneID" id="43184073"/>
<dbReference type="Proteomes" id="UP000260814">
    <property type="component" value="Unassembled WGS sequence"/>
</dbReference>
<comment type="function">
    <text evidence="1 7">RNaseP catalyzes the removal of the 5'-leader sequence from pre-tRNA to produce the mature 5'-terminus. It can also cleave other RNA substrates such as 4.5S RNA. The protein component plays an auxiliary but essential role in vivo by binding to the 5'-leader sequence and broadening the substrate specificity of the ribozyme.</text>
</comment>
<sequence length="131" mass="14874">MSDSPKLTLSKVERLNSRILIERLFTGGSKSLPAFPLRIVYMPVEGENLPAATILISVPKKRFKRAVKRNRVKRQVREAYRKNKHILLDALKSSGQKIAVAFIWLDNELHESADVEAKVVKLLQLTAERLA</sequence>
<comment type="subunit">
    <text evidence="7">Consists of a catalytic RNA component (M1 or rnpB) and a protein subunit.</text>
</comment>
<evidence type="ECO:0000256" key="3">
    <source>
        <dbReference type="ARBA" id="ARBA00022722"/>
    </source>
</evidence>
<keyword evidence="5 7" id="KW-0378">Hydrolase</keyword>
<evidence type="ECO:0000313" key="11">
    <source>
        <dbReference type="EMBL" id="RHL18647.1"/>
    </source>
</evidence>
<evidence type="ECO:0000256" key="5">
    <source>
        <dbReference type="ARBA" id="ARBA00022801"/>
    </source>
</evidence>
<dbReference type="EMBL" id="QRJS01000014">
    <property type="protein sequence ID" value="RHH45205.1"/>
    <property type="molecule type" value="Genomic_DNA"/>
</dbReference>
<keyword evidence="6 7" id="KW-0694">RNA-binding</keyword>
<comment type="caution">
    <text evidence="9">The sequence shown here is derived from an EMBL/GenBank/DDBJ whole genome shotgun (WGS) entry which is preliminary data.</text>
</comment>
<evidence type="ECO:0000256" key="2">
    <source>
        <dbReference type="ARBA" id="ARBA00022694"/>
    </source>
</evidence>
<dbReference type="Gene3D" id="3.30.230.10">
    <property type="match status" value="1"/>
</dbReference>
<evidence type="ECO:0000313" key="12">
    <source>
        <dbReference type="Proteomes" id="UP000260814"/>
    </source>
</evidence>
<evidence type="ECO:0000256" key="1">
    <source>
        <dbReference type="ARBA" id="ARBA00002663"/>
    </source>
</evidence>
<evidence type="ECO:0000256" key="8">
    <source>
        <dbReference type="NCBIfam" id="TIGR00188"/>
    </source>
</evidence>
<reference evidence="12 13" key="1">
    <citation type="submission" date="2018-08" db="EMBL/GenBank/DDBJ databases">
        <title>A genome reference for cultivated species of the human gut microbiota.</title>
        <authorList>
            <person name="Zou Y."/>
            <person name="Xue W."/>
            <person name="Luo G."/>
        </authorList>
    </citation>
    <scope>NUCLEOTIDE SEQUENCE [LARGE SCALE GENOMIC DNA]</scope>
    <source>
        <strain evidence="11 13">AF39-11</strain>
        <strain evidence="10 14">AM17-44</strain>
        <strain evidence="9 12">OM06-2</strain>
    </source>
</reference>
<keyword evidence="4 7" id="KW-0255">Endonuclease</keyword>
<protein>
    <recommendedName>
        <fullName evidence="7 8">Ribonuclease P protein component</fullName>
        <shortName evidence="7">RNase P protein</shortName>
        <shortName evidence="7">RNaseP protein</shortName>
        <ecNumber evidence="7 8">3.1.26.5</ecNumber>
    </recommendedName>
    <alternativeName>
        <fullName evidence="7">Protein C5</fullName>
    </alternativeName>
</protein>
<keyword evidence="3 7" id="KW-0540">Nuclease</keyword>
<name>A0A3E4ZB74_9BACT</name>
<dbReference type="EC" id="3.1.26.5" evidence="7 8"/>
<keyword evidence="2 7" id="KW-0819">tRNA processing</keyword>
<organism evidence="9 12">
    <name type="scientific">Phocaeicola plebeius</name>
    <dbReference type="NCBI Taxonomy" id="310297"/>
    <lineage>
        <taxon>Bacteria</taxon>
        <taxon>Pseudomonadati</taxon>
        <taxon>Bacteroidota</taxon>
        <taxon>Bacteroidia</taxon>
        <taxon>Bacteroidales</taxon>
        <taxon>Bacteroidaceae</taxon>
        <taxon>Phocaeicola</taxon>
    </lineage>
</organism>
<evidence type="ECO:0000256" key="7">
    <source>
        <dbReference type="HAMAP-Rule" id="MF_00227"/>
    </source>
</evidence>
<dbReference type="InterPro" id="IPR020539">
    <property type="entry name" value="RNase_P_CS"/>
</dbReference>
<evidence type="ECO:0000313" key="13">
    <source>
        <dbReference type="Proteomes" id="UP000284916"/>
    </source>
</evidence>
<dbReference type="EMBL" id="QROI01000002">
    <property type="protein sequence ID" value="RHL18647.1"/>
    <property type="molecule type" value="Genomic_DNA"/>
</dbReference>
<dbReference type="RefSeq" id="WP_007559594.1">
    <property type="nucleotide sequence ID" value="NZ_CABKPU010000014.1"/>
</dbReference>
<dbReference type="InterPro" id="IPR014721">
    <property type="entry name" value="Ribsml_uS5_D2-typ_fold_subgr"/>
</dbReference>
<comment type="catalytic activity">
    <reaction evidence="7">
        <text>Endonucleolytic cleavage of RNA, removing 5'-extranucleotides from tRNA precursor.</text>
        <dbReference type="EC" id="3.1.26.5"/>
    </reaction>
</comment>
<comment type="similarity">
    <text evidence="7">Belongs to the RnpA family.</text>
</comment>
<dbReference type="EMBL" id="QSTW01000004">
    <property type="protein sequence ID" value="RGM92340.1"/>
    <property type="molecule type" value="Genomic_DNA"/>
</dbReference>
<dbReference type="InterPro" id="IPR020568">
    <property type="entry name" value="Ribosomal_Su5_D2-typ_SF"/>
</dbReference>
<dbReference type="Pfam" id="PF00825">
    <property type="entry name" value="Ribonuclease_P"/>
    <property type="match status" value="1"/>
</dbReference>
<evidence type="ECO:0000313" key="14">
    <source>
        <dbReference type="Proteomes" id="UP000284998"/>
    </source>
</evidence>
<dbReference type="Proteomes" id="UP000284916">
    <property type="component" value="Unassembled WGS sequence"/>
</dbReference>
<proteinExistence type="inferred from homology"/>
<dbReference type="GO" id="GO:0000049">
    <property type="term" value="F:tRNA binding"/>
    <property type="evidence" value="ECO:0007669"/>
    <property type="project" value="UniProtKB-UniRule"/>
</dbReference>
<evidence type="ECO:0000313" key="10">
    <source>
        <dbReference type="EMBL" id="RHH45205.1"/>
    </source>
</evidence>